<accession>A0ABQ5CPC9</accession>
<organism evidence="1 2">
    <name type="scientific">Tanacetum coccineum</name>
    <dbReference type="NCBI Taxonomy" id="301880"/>
    <lineage>
        <taxon>Eukaryota</taxon>
        <taxon>Viridiplantae</taxon>
        <taxon>Streptophyta</taxon>
        <taxon>Embryophyta</taxon>
        <taxon>Tracheophyta</taxon>
        <taxon>Spermatophyta</taxon>
        <taxon>Magnoliopsida</taxon>
        <taxon>eudicotyledons</taxon>
        <taxon>Gunneridae</taxon>
        <taxon>Pentapetalae</taxon>
        <taxon>asterids</taxon>
        <taxon>campanulids</taxon>
        <taxon>Asterales</taxon>
        <taxon>Asteraceae</taxon>
        <taxon>Asteroideae</taxon>
        <taxon>Anthemideae</taxon>
        <taxon>Anthemidinae</taxon>
        <taxon>Tanacetum</taxon>
    </lineage>
</organism>
<reference evidence="1" key="1">
    <citation type="journal article" date="2022" name="Int. J. Mol. Sci.">
        <title>Draft Genome of Tanacetum Coccineum: Genomic Comparison of Closely Related Tanacetum-Family Plants.</title>
        <authorList>
            <person name="Yamashiro T."/>
            <person name="Shiraishi A."/>
            <person name="Nakayama K."/>
            <person name="Satake H."/>
        </authorList>
    </citation>
    <scope>NUCLEOTIDE SEQUENCE</scope>
</reference>
<proteinExistence type="predicted"/>
<sequence length="407" mass="46269">MAMAFEVKPVVLLIDQSIIYGISVDVDMAVFFQSQAMVILARQSLGYVVGYKEDSTSLLITRISLEEEITRNNDLEESLSMFMAEIAKRHDEHSNLIKEIQASIDFALRNQKTSIEALEIQNELKETDGEKDLEAHYTNAKPFGKALPRKEKDPGRLRDLIPTKLIVELADKTVKRPKGIAENVLVAKITLSVENDKIFFKSNKPTSNIIKRVYALSLIKSTELDLEARLIGNALRKNRSHDPKFEDYIKLSDLNEPLELRHDQVVDLGPTIEEGEVIDTPIKEMVKTRHDDDKITNGIEDYPSDCDHDKKIHINCAYNLKFSCMIGFEFLHGNFFPILYVNVMSKNLYNSIMKNKLEYKGNNVVGALMNIPVFVGKFSILTDFAVLEDMDGYRDKGMGDVFLANHF</sequence>
<evidence type="ECO:0000313" key="1">
    <source>
        <dbReference type="EMBL" id="GJT28555.1"/>
    </source>
</evidence>
<gene>
    <name evidence="1" type="ORF">Tco_0908830</name>
</gene>
<dbReference type="Proteomes" id="UP001151760">
    <property type="component" value="Unassembled WGS sequence"/>
</dbReference>
<evidence type="ECO:0000313" key="2">
    <source>
        <dbReference type="Proteomes" id="UP001151760"/>
    </source>
</evidence>
<keyword evidence="2" id="KW-1185">Reference proteome</keyword>
<protein>
    <submittedName>
        <fullName evidence="1">Uncharacterized protein</fullName>
    </submittedName>
</protein>
<comment type="caution">
    <text evidence="1">The sequence shown here is derived from an EMBL/GenBank/DDBJ whole genome shotgun (WGS) entry which is preliminary data.</text>
</comment>
<reference evidence="1" key="2">
    <citation type="submission" date="2022-01" db="EMBL/GenBank/DDBJ databases">
        <authorList>
            <person name="Yamashiro T."/>
            <person name="Shiraishi A."/>
            <person name="Satake H."/>
            <person name="Nakayama K."/>
        </authorList>
    </citation>
    <scope>NUCLEOTIDE SEQUENCE</scope>
</reference>
<dbReference type="EMBL" id="BQNB010014469">
    <property type="protein sequence ID" value="GJT28555.1"/>
    <property type="molecule type" value="Genomic_DNA"/>
</dbReference>
<name>A0ABQ5CPC9_9ASTR</name>